<feature type="compositionally biased region" description="Basic and acidic residues" evidence="1">
    <location>
        <begin position="380"/>
        <end position="397"/>
    </location>
</feature>
<accession>A0ABR4H6T5</accession>
<feature type="region of interest" description="Disordered" evidence="1">
    <location>
        <begin position="795"/>
        <end position="829"/>
    </location>
</feature>
<dbReference type="Pfam" id="PF23463">
    <property type="entry name" value="WWE_2"/>
    <property type="match status" value="1"/>
</dbReference>
<feature type="compositionally biased region" description="Basic and acidic residues" evidence="1">
    <location>
        <begin position="849"/>
        <end position="865"/>
    </location>
</feature>
<gene>
    <name evidence="3" type="ORF">BJX63DRAFT_286371</name>
</gene>
<dbReference type="Pfam" id="PF02862">
    <property type="entry name" value="DDHD"/>
    <property type="match status" value="1"/>
</dbReference>
<dbReference type="PROSITE" id="PS51043">
    <property type="entry name" value="DDHD"/>
    <property type="match status" value="1"/>
</dbReference>
<protein>
    <submittedName>
        <fullName evidence="3">DDHD domain-containing protein</fullName>
    </submittedName>
</protein>
<feature type="region of interest" description="Disordered" evidence="1">
    <location>
        <begin position="846"/>
        <end position="865"/>
    </location>
</feature>
<keyword evidence="4" id="KW-1185">Reference proteome</keyword>
<organism evidence="3 4">
    <name type="scientific">Aspergillus granulosus</name>
    <dbReference type="NCBI Taxonomy" id="176169"/>
    <lineage>
        <taxon>Eukaryota</taxon>
        <taxon>Fungi</taxon>
        <taxon>Dikarya</taxon>
        <taxon>Ascomycota</taxon>
        <taxon>Pezizomycotina</taxon>
        <taxon>Eurotiomycetes</taxon>
        <taxon>Eurotiomycetidae</taxon>
        <taxon>Eurotiales</taxon>
        <taxon>Aspergillaceae</taxon>
        <taxon>Aspergillus</taxon>
        <taxon>Aspergillus subgen. Nidulantes</taxon>
    </lineage>
</organism>
<name>A0ABR4H6T5_9EURO</name>
<dbReference type="SMART" id="SM01127">
    <property type="entry name" value="DDHD"/>
    <property type="match status" value="1"/>
</dbReference>
<dbReference type="InterPro" id="IPR004177">
    <property type="entry name" value="DDHD_dom"/>
</dbReference>
<feature type="region of interest" description="Disordered" evidence="1">
    <location>
        <begin position="255"/>
        <end position="274"/>
    </location>
</feature>
<dbReference type="InterPro" id="IPR058055">
    <property type="entry name" value="PA-PLA1"/>
</dbReference>
<feature type="compositionally biased region" description="Polar residues" evidence="1">
    <location>
        <begin position="368"/>
        <end position="378"/>
    </location>
</feature>
<dbReference type="Proteomes" id="UP001610334">
    <property type="component" value="Unassembled WGS sequence"/>
</dbReference>
<evidence type="ECO:0000256" key="1">
    <source>
        <dbReference type="SAM" id="MobiDB-lite"/>
    </source>
</evidence>
<reference evidence="3 4" key="1">
    <citation type="submission" date="2024-07" db="EMBL/GenBank/DDBJ databases">
        <title>Section-level genome sequencing and comparative genomics of Aspergillus sections Usti and Cavernicolus.</title>
        <authorList>
            <consortium name="Lawrence Berkeley National Laboratory"/>
            <person name="Nybo J.L."/>
            <person name="Vesth T.C."/>
            <person name="Theobald S."/>
            <person name="Frisvad J.C."/>
            <person name="Larsen T.O."/>
            <person name="Kjaerboelling I."/>
            <person name="Rothschild-Mancinelli K."/>
            <person name="Lyhne E.K."/>
            <person name="Kogle M.E."/>
            <person name="Barry K."/>
            <person name="Clum A."/>
            <person name="Na H."/>
            <person name="Ledsgaard L."/>
            <person name="Lin J."/>
            <person name="Lipzen A."/>
            <person name="Kuo A."/>
            <person name="Riley R."/>
            <person name="Mondo S."/>
            <person name="Labutti K."/>
            <person name="Haridas S."/>
            <person name="Pangalinan J."/>
            <person name="Salamov A.A."/>
            <person name="Simmons B.A."/>
            <person name="Magnuson J.K."/>
            <person name="Chen J."/>
            <person name="Drula E."/>
            <person name="Henrissat B."/>
            <person name="Wiebenga A."/>
            <person name="Lubbers R.J."/>
            <person name="Gomes A.C."/>
            <person name="Makela M.R."/>
            <person name="Stajich J."/>
            <person name="Grigoriev I.V."/>
            <person name="Mortensen U.H."/>
            <person name="De Vries R.P."/>
            <person name="Baker S.E."/>
            <person name="Andersen M.R."/>
        </authorList>
    </citation>
    <scope>NUCLEOTIDE SEQUENCE [LARGE SCALE GENOMIC DNA]</scope>
    <source>
        <strain evidence="3 4">CBS 588.65</strain>
    </source>
</reference>
<dbReference type="InterPro" id="IPR055555">
    <property type="entry name" value="PA-PLA1_DUF7131"/>
</dbReference>
<dbReference type="PANTHER" id="PTHR23509">
    <property type="entry name" value="PA-PL1 PHOSPHOLIPASE FAMILY"/>
    <property type="match status" value="1"/>
</dbReference>
<dbReference type="InterPro" id="IPR057826">
    <property type="entry name" value="WWE_C20G8.02"/>
</dbReference>
<feature type="compositionally biased region" description="Low complexity" evidence="1">
    <location>
        <begin position="795"/>
        <end position="820"/>
    </location>
</feature>
<evidence type="ECO:0000259" key="2">
    <source>
        <dbReference type="PROSITE" id="PS51043"/>
    </source>
</evidence>
<sequence>MCAVTFLAVTPSASCPFVVSNFIAARYISYARRPTVCSFRGFMAPEPPKGTAFSGTFSSKSGSENANGQPTVSAYAQDILLRSKGEDHTVSHRHRLSLRHYPADCPPLKVRWFYAVDSPKWKPSLSDQKRENSKPLPQPRKFVPFTPKDSQSVEHAFQDLCNIEIEREQAHYTRPMDKARDDPVKVPVNEDYLFDVNINQRELGPSYWLGPVYEVRRGSWFFQEGSTIKPCEENLATQLEEGYLKVKPWRSENIQPLAQPLPPPNGQEQESGLPGSINEARKYRLFGSYMNSIVTYQDSTTALLTSDDFMSRVSTTVYQTLGGVAGTKLVRGFNETKKQNEAQDKKSSDQKSASDSVPLPSGPLPRATDTSRLGSGQDQLPKDPTEMGPERALERRVSSLASTQDTTELEEQARRQEEKEMEDLREADDEDREREIDHLVLVTHGIGQRLGLRLESVNFIHDVNVLRKTMKSVYKASPDLQALNSTFPDKQKNCRIQVLPVCWRHLLEFPYKKFGQNRRELDLADPDALEDDTYPSLSDITLESVPAVRNLISDLAVDVLLYQSKYCEHITSIVKQECNRIVELYRKRNPSFKGSVSLCGHSLGSAILFDILCSGDPEPRKAAHLGAKAGEKPFAFECEEFFCLGSPVALFQMLKGNRIAGRPPLQDEESEVSLDLADHDNTVNATFKSKRQSANFSAGGMMNEDQFAVSVPQCRQLYNIFHPSDPVSYRMEPLISPAMSSLKPQPLPSVKRSIWTASGQSLSMIGTRVGQSVGSLWTNFTSGVASSLLNRSLGISSDEGSSQSSSARPQQQSSLQPSADSLEDRSPTVIDPEIETLYEGFQKAKLRRQKADRDSKGELDPGQADADRGLRKLRLEDEKVRLLNSNGRVDYSIQECVLPFTPSHIHLAVHPRTCSLT</sequence>
<evidence type="ECO:0000313" key="4">
    <source>
        <dbReference type="Proteomes" id="UP001610334"/>
    </source>
</evidence>
<feature type="compositionally biased region" description="Basic and acidic residues" evidence="1">
    <location>
        <begin position="336"/>
        <end position="349"/>
    </location>
</feature>
<dbReference type="EMBL" id="JBFXLT010000061">
    <property type="protein sequence ID" value="KAL2811164.1"/>
    <property type="molecule type" value="Genomic_DNA"/>
</dbReference>
<dbReference type="PANTHER" id="PTHR23509:SF10">
    <property type="entry name" value="LD21067P"/>
    <property type="match status" value="1"/>
</dbReference>
<comment type="caution">
    <text evidence="3">The sequence shown here is derived from an EMBL/GenBank/DDBJ whole genome shotgun (WGS) entry which is preliminary data.</text>
</comment>
<proteinExistence type="predicted"/>
<feature type="compositionally biased region" description="Basic and acidic residues" evidence="1">
    <location>
        <begin position="411"/>
        <end position="424"/>
    </location>
</feature>
<dbReference type="Pfam" id="PF23465">
    <property type="entry name" value="DUF7131"/>
    <property type="match status" value="1"/>
</dbReference>
<feature type="domain" description="DDHD" evidence="2">
    <location>
        <begin position="634"/>
        <end position="917"/>
    </location>
</feature>
<feature type="region of interest" description="Disordered" evidence="1">
    <location>
        <begin position="122"/>
        <end position="148"/>
    </location>
</feature>
<evidence type="ECO:0000313" key="3">
    <source>
        <dbReference type="EMBL" id="KAL2811164.1"/>
    </source>
</evidence>
<feature type="region of interest" description="Disordered" evidence="1">
    <location>
        <begin position="336"/>
        <end position="432"/>
    </location>
</feature>